<name>A0A849CDU8_9NOCA</name>
<comment type="caution">
    <text evidence="1">The sequence shown here is derived from an EMBL/GenBank/DDBJ whole genome shotgun (WGS) entry which is preliminary data.</text>
</comment>
<reference evidence="1 2" key="1">
    <citation type="submission" date="2020-05" db="EMBL/GenBank/DDBJ databases">
        <title>MicrobeNet Type strains.</title>
        <authorList>
            <person name="Nicholson A.C."/>
        </authorList>
    </citation>
    <scope>NUCLEOTIDE SEQUENCE [LARGE SCALE GENOMIC DNA]</scope>
    <source>
        <strain evidence="1 2">JCM 3224</strain>
    </source>
</reference>
<dbReference type="EMBL" id="JABELX010000035">
    <property type="protein sequence ID" value="NNH76048.1"/>
    <property type="molecule type" value="Genomic_DNA"/>
</dbReference>
<accession>A0A849CDU8</accession>
<keyword evidence="2" id="KW-1185">Reference proteome</keyword>
<gene>
    <name evidence="1" type="ORF">HLB23_40435</name>
</gene>
<evidence type="ECO:0000313" key="2">
    <source>
        <dbReference type="Proteomes" id="UP000586827"/>
    </source>
</evidence>
<evidence type="ECO:0000313" key="1">
    <source>
        <dbReference type="EMBL" id="NNH76048.1"/>
    </source>
</evidence>
<dbReference type="Proteomes" id="UP000586827">
    <property type="component" value="Unassembled WGS sequence"/>
</dbReference>
<proteinExistence type="predicted"/>
<sequence length="366" mass="41547">MDTEPIRLKVELHQRHWQTHRHFCREYDRVARTIDPALVGTAPGRAQFFRWMSGELKGLPYPHHCRILEKMFPGFTAAQLFEPCGAETSPASSPTHAEVDTERGLLDVIEDRLTKPAAGVVSWGPDQLNAPRLAEPDLATARAHGPGASAQDIMRRLMQFEGVARLDSREITQFAYLAGHIIDLDTRIDLHIGDDGSAHLTYRYETLNMTDKPLTRLPRELWFEHTDGRLDIRPLRDSTHRLAIQRVHDTPNLAKFACQLSPAIKPGESAQIGYSCDGGRFEDALYWRQAVYRYTRRLTINLRHANAGDVLSCSAVEEHPDGAENSATEHLTWDYEGEDVIVTLVREYLRPSQSVTLRWEVARENP</sequence>
<dbReference type="RefSeq" id="WP_067523774.1">
    <property type="nucleotide sequence ID" value="NZ_JABELX010000035.1"/>
</dbReference>
<dbReference type="AlphaFoldDB" id="A0A849CDU8"/>
<protein>
    <submittedName>
        <fullName evidence="1">Uncharacterized protein</fullName>
    </submittedName>
</protein>
<organism evidence="1 2">
    <name type="scientific">Nocardia uniformis</name>
    <dbReference type="NCBI Taxonomy" id="53432"/>
    <lineage>
        <taxon>Bacteria</taxon>
        <taxon>Bacillati</taxon>
        <taxon>Actinomycetota</taxon>
        <taxon>Actinomycetes</taxon>
        <taxon>Mycobacteriales</taxon>
        <taxon>Nocardiaceae</taxon>
        <taxon>Nocardia</taxon>
    </lineage>
</organism>